<evidence type="ECO:0000259" key="9">
    <source>
        <dbReference type="Pfam" id="PF04981"/>
    </source>
</evidence>
<evidence type="ECO:0000256" key="7">
    <source>
        <dbReference type="ARBA" id="ARBA00023242"/>
    </source>
</evidence>
<dbReference type="Proteomes" id="UP001378592">
    <property type="component" value="Unassembled WGS sequence"/>
</dbReference>
<dbReference type="GO" id="GO:0043023">
    <property type="term" value="F:ribosomal large subunit binding"/>
    <property type="evidence" value="ECO:0007669"/>
    <property type="project" value="InterPro"/>
</dbReference>
<gene>
    <name evidence="12" type="ORF">R5R35_006443</name>
</gene>
<dbReference type="EMBL" id="JAZDUA010000033">
    <property type="protein sequence ID" value="KAK7871851.1"/>
    <property type="molecule type" value="Genomic_DNA"/>
</dbReference>
<comment type="caution">
    <text evidence="12">The sequence shown here is derived from an EMBL/GenBank/DDBJ whole genome shotgun (WGS) entry which is preliminary data.</text>
</comment>
<dbReference type="GO" id="GO:0015031">
    <property type="term" value="P:protein transport"/>
    <property type="evidence" value="ECO:0007669"/>
    <property type="project" value="UniProtKB-KW"/>
</dbReference>
<evidence type="ECO:0000256" key="2">
    <source>
        <dbReference type="ARBA" id="ARBA00009794"/>
    </source>
</evidence>
<proteinExistence type="inferred from homology"/>
<dbReference type="Pfam" id="PF21192">
    <property type="entry name" value="OB_NMD3"/>
    <property type="match status" value="1"/>
</dbReference>
<evidence type="ECO:0000259" key="11">
    <source>
        <dbReference type="Pfam" id="PF21193"/>
    </source>
</evidence>
<keyword evidence="4 8" id="KW-0813">Transport</keyword>
<evidence type="ECO:0000313" key="13">
    <source>
        <dbReference type="Proteomes" id="UP001378592"/>
    </source>
</evidence>
<dbReference type="Pfam" id="PF21193">
    <property type="entry name" value="NMD_SH3"/>
    <property type="match status" value="1"/>
</dbReference>
<organism evidence="12 13">
    <name type="scientific">Gryllus longicercus</name>
    <dbReference type="NCBI Taxonomy" id="2509291"/>
    <lineage>
        <taxon>Eukaryota</taxon>
        <taxon>Metazoa</taxon>
        <taxon>Ecdysozoa</taxon>
        <taxon>Arthropoda</taxon>
        <taxon>Hexapoda</taxon>
        <taxon>Insecta</taxon>
        <taxon>Pterygota</taxon>
        <taxon>Neoptera</taxon>
        <taxon>Polyneoptera</taxon>
        <taxon>Orthoptera</taxon>
        <taxon>Ensifera</taxon>
        <taxon>Gryllidea</taxon>
        <taxon>Grylloidea</taxon>
        <taxon>Gryllidae</taxon>
        <taxon>Gryllinae</taxon>
        <taxon>Gryllus</taxon>
    </lineage>
</organism>
<comment type="function">
    <text evidence="1 8">Acts as an adapter for the XPO1/CRM1-mediated export of the 60S ribosomal subunit.</text>
</comment>
<evidence type="ECO:0000256" key="6">
    <source>
        <dbReference type="ARBA" id="ARBA00022927"/>
    </source>
</evidence>
<evidence type="ECO:0000256" key="8">
    <source>
        <dbReference type="RuleBase" id="RU364108"/>
    </source>
</evidence>
<dbReference type="InterPro" id="IPR048898">
    <property type="entry name" value="OB_NMD3"/>
</dbReference>
<comment type="subcellular location">
    <subcellularLocation>
        <location evidence="8">Cytoplasm</location>
    </subcellularLocation>
    <subcellularLocation>
        <location evidence="8">Nucleus</location>
    </subcellularLocation>
</comment>
<evidence type="ECO:0000256" key="1">
    <source>
        <dbReference type="ARBA" id="ARBA00002269"/>
    </source>
</evidence>
<protein>
    <recommendedName>
        <fullName evidence="3 8">60S ribosomal export protein NMD3</fullName>
    </recommendedName>
</protein>
<comment type="similarity">
    <text evidence="2 8">Belongs to the NMD3 family.</text>
</comment>
<keyword evidence="6 8" id="KW-0653">Protein transport</keyword>
<dbReference type="InterPro" id="IPR048899">
    <property type="entry name" value="NMD_SH3"/>
</dbReference>
<feature type="domain" description="60S ribosomal export protein NMD3 OB-fold" evidence="10">
    <location>
        <begin position="312"/>
        <end position="408"/>
    </location>
</feature>
<reference evidence="12 13" key="1">
    <citation type="submission" date="2024-03" db="EMBL/GenBank/DDBJ databases">
        <title>The genome assembly and annotation of the cricket Gryllus longicercus Weissman &amp; Gray.</title>
        <authorList>
            <person name="Szrajer S."/>
            <person name="Gray D."/>
            <person name="Ylla G."/>
        </authorList>
    </citation>
    <scope>NUCLEOTIDE SEQUENCE [LARGE SCALE GENOMIC DNA]</scope>
    <source>
        <strain evidence="12">DAG 2021-001</strain>
        <tissue evidence="12">Whole body minus gut</tissue>
    </source>
</reference>
<evidence type="ECO:0000259" key="10">
    <source>
        <dbReference type="Pfam" id="PF21192"/>
    </source>
</evidence>
<keyword evidence="13" id="KW-1185">Reference proteome</keyword>
<evidence type="ECO:0000256" key="3">
    <source>
        <dbReference type="ARBA" id="ARBA00017035"/>
    </source>
</evidence>
<dbReference type="AlphaFoldDB" id="A0AAN9VXN3"/>
<evidence type="ECO:0000256" key="4">
    <source>
        <dbReference type="ARBA" id="ARBA00022448"/>
    </source>
</evidence>
<dbReference type="GO" id="GO:0005737">
    <property type="term" value="C:cytoplasm"/>
    <property type="evidence" value="ECO:0007669"/>
    <property type="project" value="UniProtKB-SubCell"/>
</dbReference>
<dbReference type="InterPro" id="IPR039768">
    <property type="entry name" value="Nmd3"/>
</dbReference>
<dbReference type="PANTHER" id="PTHR12746:SF2">
    <property type="entry name" value="60S RIBOSOMAL EXPORT PROTEIN NMD3"/>
    <property type="match status" value="1"/>
</dbReference>
<dbReference type="Pfam" id="PF04981">
    <property type="entry name" value="NMD3"/>
    <property type="match status" value="1"/>
</dbReference>
<keyword evidence="7 8" id="KW-0539">Nucleus</keyword>
<feature type="domain" description="60S ribosomal export protein NMD3 SH3" evidence="11">
    <location>
        <begin position="250"/>
        <end position="295"/>
    </location>
</feature>
<accession>A0AAN9VXN3</accession>
<dbReference type="PANTHER" id="PTHR12746">
    <property type="entry name" value="NONSENSE-MEDIATED MRNA DECAY PROTEIN 3"/>
    <property type="match status" value="1"/>
</dbReference>
<name>A0AAN9VXN3_9ORTH</name>
<keyword evidence="5 8" id="KW-0963">Cytoplasm</keyword>
<sequence>MMEYIDGIEETKPRILCCQCGTVIEPNAANMCVACLRSRIDITEGIPKQAIIHFCKGCERYLKPPCEWVACSLESRELLSVCLFKLKGLNRVRLVDAGFVWTEPHSKRIKVKLTVQGEVLGGAVLQQVFVVEFTVNSQMCEDCHHVEAQDYWRALVQVRQKCDNKKTFFYLEQLILKHKAHEQTLGIKPIHEGLNFHFNTEAHARKLVDFLQAVLPCRYQQSKKLISHDTHSNTYNYKFTYSVELVPLSKDSVVCLPKKVSNNLGGIHQICLVYRVTNSVHIISPVSAQIAEVSAVAFWRNPFYSICNPKQLTEYIVMDVEIMKNYDQKTFPGQGAISQKHVLADVWVVRASDLGRTENTVHTRSHLGHVLKPGDSVLGYALGDSNVNDSNFEKLNPSQVPDVVLVKKYYGSNKSARQQRRRWKLKHLNEEYSNFQKETNDYIEFLDDLEEDREYRQNINIFKDTSKLIPVDTDEIDDPTLPQITLEEMLDEMTIEEVEMKEIPES</sequence>
<feature type="domain" description="Nmd3 N-terminal" evidence="9">
    <location>
        <begin position="17"/>
        <end position="245"/>
    </location>
</feature>
<dbReference type="GO" id="GO:0000055">
    <property type="term" value="P:ribosomal large subunit export from nucleus"/>
    <property type="evidence" value="ECO:0007669"/>
    <property type="project" value="TreeGrafter"/>
</dbReference>
<evidence type="ECO:0000256" key="5">
    <source>
        <dbReference type="ARBA" id="ARBA00022490"/>
    </source>
</evidence>
<dbReference type="GO" id="GO:0005634">
    <property type="term" value="C:nucleus"/>
    <property type="evidence" value="ECO:0007669"/>
    <property type="project" value="UniProtKB-SubCell"/>
</dbReference>
<dbReference type="InterPro" id="IPR007064">
    <property type="entry name" value="Nmd3_N"/>
</dbReference>
<evidence type="ECO:0000313" key="12">
    <source>
        <dbReference type="EMBL" id="KAK7871851.1"/>
    </source>
</evidence>